<evidence type="ECO:0000256" key="1">
    <source>
        <dbReference type="SAM" id="MobiDB-lite"/>
    </source>
</evidence>
<feature type="region of interest" description="Disordered" evidence="1">
    <location>
        <begin position="486"/>
        <end position="528"/>
    </location>
</feature>
<feature type="compositionally biased region" description="Polar residues" evidence="1">
    <location>
        <begin position="492"/>
        <end position="504"/>
    </location>
</feature>
<dbReference type="Proteomes" id="UP000326852">
    <property type="component" value="Unassembled WGS sequence"/>
</dbReference>
<dbReference type="SMART" id="SM00507">
    <property type="entry name" value="HNHc"/>
    <property type="match status" value="1"/>
</dbReference>
<feature type="region of interest" description="Disordered" evidence="1">
    <location>
        <begin position="269"/>
        <end position="310"/>
    </location>
</feature>
<dbReference type="InterPro" id="IPR003870">
    <property type="entry name" value="DUF222"/>
</dbReference>
<evidence type="ECO:0000259" key="2">
    <source>
        <dbReference type="SMART" id="SM00507"/>
    </source>
</evidence>
<feature type="compositionally biased region" description="Basic and acidic residues" evidence="1">
    <location>
        <begin position="274"/>
        <end position="289"/>
    </location>
</feature>
<sequence length="528" mass="56550">MQSYEFHVSETGAACTGQETCADAAAPVDDGLSGDLRLRNLQSLGRESILRTVESLASLIGWAQAQEARAVTRLDELVTRDVDPDGSQGDICDSQTAFRLVASELGALLSLPPMTAQRLVIDSSTLCSECPAVLADLEAGRLSYRKAQIICSTVASLPEPTRVKLESQLLSEAQGLTAAQLERKARRLYEGMVPESELAVRHRRARSDRRVTLEPQQDGMCFLGARLPAPEGQAIFTGLTTCARSEQAAGDSRTVDQLRADMFTSLLLGGNGGIEDRERPTSRSARSGDRLNGSAKISHRNSPRRPLTPLGPRVKAEVMVLINAETLLGLDNKPAELHGYGPISAEAARELVRSIGHWTGLLRSGSTGEILDVGRQRRVPPGLRRWLQARDSTCRFPGCSANVITAEIDHTVPWARGGPTVHGLECLCRKHHALKTAGFWTARQPAPGLLEWTSPAGRRYQTRAHLHLSMGGNTTGPVGAKKAETLGGNETLGGSRTGVRQNSALGDAAPAFGAGNRDHAAVGDPPPF</sequence>
<evidence type="ECO:0000313" key="3">
    <source>
        <dbReference type="EMBL" id="KAD3514978.1"/>
    </source>
</evidence>
<dbReference type="EMBL" id="VTFX01000005">
    <property type="protein sequence ID" value="KAD3514978.1"/>
    <property type="molecule type" value="Genomic_DNA"/>
</dbReference>
<evidence type="ECO:0000313" key="4">
    <source>
        <dbReference type="Proteomes" id="UP000326852"/>
    </source>
</evidence>
<gene>
    <name evidence="3" type="ORF">GD627_11740</name>
</gene>
<dbReference type="CDD" id="cd00085">
    <property type="entry name" value="HNHc"/>
    <property type="match status" value="1"/>
</dbReference>
<dbReference type="Pfam" id="PF02720">
    <property type="entry name" value="DUF222"/>
    <property type="match status" value="1"/>
</dbReference>
<proteinExistence type="predicted"/>
<organism evidence="3 4">
    <name type="scientific">Arthrobacter yangruifuii</name>
    <dbReference type="NCBI Taxonomy" id="2606616"/>
    <lineage>
        <taxon>Bacteria</taxon>
        <taxon>Bacillati</taxon>
        <taxon>Actinomycetota</taxon>
        <taxon>Actinomycetes</taxon>
        <taxon>Micrococcales</taxon>
        <taxon>Micrococcaceae</taxon>
        <taxon>Arthrobacter</taxon>
    </lineage>
</organism>
<comment type="caution">
    <text evidence="3">The sequence shown here is derived from an EMBL/GenBank/DDBJ whole genome shotgun (WGS) entry which is preliminary data.</text>
</comment>
<accession>A0A5N6MGH5</accession>
<dbReference type="RefSeq" id="WP_152272655.1">
    <property type="nucleotide sequence ID" value="NZ_VTFX01000005.1"/>
</dbReference>
<feature type="domain" description="HNH nuclease" evidence="2">
    <location>
        <begin position="382"/>
        <end position="433"/>
    </location>
</feature>
<reference evidence="3 4" key="1">
    <citation type="submission" date="2019-08" db="EMBL/GenBank/DDBJ databases">
        <title>Arthrobacter sp. nov., isolated from plateau pika and Tibetan wild ass.</title>
        <authorList>
            <person name="Ge Y."/>
        </authorList>
    </citation>
    <scope>NUCLEOTIDE SEQUENCE [LARGE SCALE GENOMIC DNA]</scope>
    <source>
        <strain evidence="3 4">785</strain>
    </source>
</reference>
<dbReference type="InterPro" id="IPR003615">
    <property type="entry name" value="HNH_nuc"/>
</dbReference>
<name>A0A5N6MGH5_9MICC</name>
<keyword evidence="4" id="KW-1185">Reference proteome</keyword>
<protein>
    <submittedName>
        <fullName evidence="3">DUF222 domain-containing protein</fullName>
    </submittedName>
</protein>
<dbReference type="AlphaFoldDB" id="A0A5N6MGH5"/>